<dbReference type="Proteomes" id="UP000592780">
    <property type="component" value="Unassembled WGS sequence"/>
</dbReference>
<keyword evidence="2" id="KW-1185">Reference proteome</keyword>
<evidence type="ECO:0000313" key="2">
    <source>
        <dbReference type="Proteomes" id="UP000592780"/>
    </source>
</evidence>
<organism evidence="1 2">
    <name type="scientific">Paraburkholderia atlantica</name>
    <dbReference type="NCBI Taxonomy" id="2654982"/>
    <lineage>
        <taxon>Bacteria</taxon>
        <taxon>Pseudomonadati</taxon>
        <taxon>Pseudomonadota</taxon>
        <taxon>Betaproteobacteria</taxon>
        <taxon>Burkholderiales</taxon>
        <taxon>Burkholderiaceae</taxon>
        <taxon>Paraburkholderia</taxon>
    </lineage>
</organism>
<dbReference type="EMBL" id="JACHDD010000053">
    <property type="protein sequence ID" value="MBB5429783.1"/>
    <property type="molecule type" value="Genomic_DNA"/>
</dbReference>
<sequence length="91" mass="10217">METEADDKCDRESALLWQILRPEVIMCYQKPVQLLENLLEATPLVPNDRGFAAMVDFGHFCAYTGCSEELLGPQPFASSSSPISMQKRPPR</sequence>
<gene>
    <name evidence="1" type="ORF">HDG40_007981</name>
</gene>
<name>A0A7W8QH95_PARAM</name>
<proteinExistence type="predicted"/>
<dbReference type="RefSeq" id="WP_018437017.1">
    <property type="nucleotide sequence ID" value="NZ_JACHDD010000053.1"/>
</dbReference>
<evidence type="ECO:0000313" key="1">
    <source>
        <dbReference type="EMBL" id="MBB5429783.1"/>
    </source>
</evidence>
<dbReference type="AlphaFoldDB" id="A0A7W8QH95"/>
<comment type="caution">
    <text evidence="1">The sequence shown here is derived from an EMBL/GenBank/DDBJ whole genome shotgun (WGS) entry which is preliminary data.</text>
</comment>
<reference evidence="1 2" key="1">
    <citation type="submission" date="2020-08" db="EMBL/GenBank/DDBJ databases">
        <title>Genomic Encyclopedia of Type Strains, Phase IV (KMG-V): Genome sequencing to study the core and pangenomes of soil and plant-associated prokaryotes.</title>
        <authorList>
            <person name="Whitman W."/>
        </authorList>
    </citation>
    <scope>NUCLEOTIDE SEQUENCE [LARGE SCALE GENOMIC DNA]</scope>
    <source>
        <strain evidence="1 2">JPY158</strain>
    </source>
</reference>
<accession>A0A7W8QH95</accession>
<protein>
    <submittedName>
        <fullName evidence="1">Uncharacterized protein</fullName>
    </submittedName>
</protein>